<name>A0ABX8ZFP8_9SPHN</name>
<reference evidence="2 3" key="1">
    <citation type="submission" date="2021-08" db="EMBL/GenBank/DDBJ databases">
        <title>Comparative Genomics Analysis of the Genus Qipengyuania Reveals Extensive Genetic Diversity and Metabolic Versatility, Including the Description of Fifteen Novel Species.</title>
        <authorList>
            <person name="Liu Y."/>
        </authorList>
    </citation>
    <scope>NUCLEOTIDE SEQUENCE [LARGE SCALE GENOMIC DNA]</scope>
    <source>
        <strain evidence="2 3">1XM2-8</strain>
    </source>
</reference>
<feature type="transmembrane region" description="Helical" evidence="1">
    <location>
        <begin position="123"/>
        <end position="142"/>
    </location>
</feature>
<dbReference type="EMBL" id="CP081297">
    <property type="protein sequence ID" value="QZD86989.1"/>
    <property type="molecule type" value="Genomic_DNA"/>
</dbReference>
<feature type="transmembrane region" description="Helical" evidence="1">
    <location>
        <begin position="49"/>
        <end position="71"/>
    </location>
</feature>
<keyword evidence="1" id="KW-0472">Membrane</keyword>
<dbReference type="Proteomes" id="UP000824280">
    <property type="component" value="Chromosome"/>
</dbReference>
<protein>
    <submittedName>
        <fullName evidence="2">Uncharacterized protein</fullName>
    </submittedName>
</protein>
<feature type="transmembrane region" description="Helical" evidence="1">
    <location>
        <begin position="7"/>
        <end position="29"/>
    </location>
</feature>
<proteinExistence type="predicted"/>
<sequence>MPKHAWPIWLLVIAVILGLPLCSLIYFTAEVETWTATERMNGDSLSIPIGTSIVVAFVTAPAILGLAYLCLRRYNEEATIWAWRSDRPIRSFAASTVFGVVALGYSAVSMIQAADAQRWFDFVWIAYLLAWAWLVLLLRAAIVAQISRKDWFDFWSPGHR</sequence>
<gene>
    <name evidence="2" type="ORF">K3166_12515</name>
</gene>
<keyword evidence="1" id="KW-1133">Transmembrane helix</keyword>
<evidence type="ECO:0000256" key="1">
    <source>
        <dbReference type="SAM" id="Phobius"/>
    </source>
</evidence>
<evidence type="ECO:0000313" key="2">
    <source>
        <dbReference type="EMBL" id="QZD86989.1"/>
    </source>
</evidence>
<dbReference type="RefSeq" id="WP_221422530.1">
    <property type="nucleotide sequence ID" value="NZ_CP081297.1"/>
</dbReference>
<keyword evidence="3" id="KW-1185">Reference proteome</keyword>
<keyword evidence="1" id="KW-0812">Transmembrane</keyword>
<evidence type="ECO:0000313" key="3">
    <source>
        <dbReference type="Proteomes" id="UP000824280"/>
    </source>
</evidence>
<accession>A0ABX8ZFP8</accession>
<feature type="transmembrane region" description="Helical" evidence="1">
    <location>
        <begin position="92"/>
        <end position="111"/>
    </location>
</feature>
<organism evidence="2 3">
    <name type="scientific">Qipengyuania psychrotolerans</name>
    <dbReference type="NCBI Taxonomy" id="2867238"/>
    <lineage>
        <taxon>Bacteria</taxon>
        <taxon>Pseudomonadati</taxon>
        <taxon>Pseudomonadota</taxon>
        <taxon>Alphaproteobacteria</taxon>
        <taxon>Sphingomonadales</taxon>
        <taxon>Erythrobacteraceae</taxon>
        <taxon>Qipengyuania</taxon>
    </lineage>
</organism>